<dbReference type="AlphaFoldDB" id="A0A8S0WLI7"/>
<dbReference type="Gene3D" id="1.10.287.3810">
    <property type="match status" value="1"/>
</dbReference>
<accession>A0A8S0WLI7</accession>
<organism evidence="1 2">
    <name type="scientific">Candidatus Methylobacter favarea</name>
    <dbReference type="NCBI Taxonomy" id="2707345"/>
    <lineage>
        <taxon>Bacteria</taxon>
        <taxon>Pseudomonadati</taxon>
        <taxon>Pseudomonadota</taxon>
        <taxon>Gammaproteobacteria</taxon>
        <taxon>Methylococcales</taxon>
        <taxon>Methylococcaceae</taxon>
        <taxon>Methylobacter</taxon>
    </lineage>
</organism>
<protein>
    <submittedName>
        <fullName evidence="1">Uncharacterized protein</fullName>
    </submittedName>
</protein>
<dbReference type="Gene3D" id="1.20.58.480">
    <property type="match status" value="1"/>
</dbReference>
<evidence type="ECO:0000313" key="1">
    <source>
        <dbReference type="EMBL" id="CAA9892650.1"/>
    </source>
</evidence>
<dbReference type="Proteomes" id="UP000494216">
    <property type="component" value="Unassembled WGS sequence"/>
</dbReference>
<keyword evidence="2" id="KW-1185">Reference proteome</keyword>
<sequence>MEGIAGQKSLYERVDAWLARTPFLEFKHFSFWNSYRGAVEKMLASDAEIIKKPDIKRQGKKPAICRT</sequence>
<evidence type="ECO:0000313" key="2">
    <source>
        <dbReference type="Proteomes" id="UP000494216"/>
    </source>
</evidence>
<gene>
    <name evidence="1" type="ORF">METHB2_780008</name>
</gene>
<proteinExistence type="predicted"/>
<dbReference type="EMBL" id="CADCXN010000111">
    <property type="protein sequence ID" value="CAA9892650.1"/>
    <property type="molecule type" value="Genomic_DNA"/>
</dbReference>
<comment type="caution">
    <text evidence="1">The sequence shown here is derived from an EMBL/GenBank/DDBJ whole genome shotgun (WGS) entry which is preliminary data.</text>
</comment>
<name>A0A8S0WLI7_9GAMM</name>
<reference evidence="1 2" key="1">
    <citation type="submission" date="2020-02" db="EMBL/GenBank/DDBJ databases">
        <authorList>
            <person name="Hogendoorn C."/>
        </authorList>
    </citation>
    <scope>NUCLEOTIDE SEQUENCE [LARGE SCALE GENOMIC DNA]</scope>
    <source>
        <strain evidence="1">METHB21</strain>
    </source>
</reference>